<dbReference type="InterPro" id="IPR008858">
    <property type="entry name" value="TROVE_dom"/>
</dbReference>
<name>A0A3B1IJF7_ASTMX</name>
<dbReference type="Proteomes" id="UP000018467">
    <property type="component" value="Unassembled WGS sequence"/>
</dbReference>
<evidence type="ECO:0000313" key="2">
    <source>
        <dbReference type="Ensembl" id="ENSAMXP00000030088.1"/>
    </source>
</evidence>
<dbReference type="InterPro" id="IPR037214">
    <property type="entry name" value="TROVE_dom_sf"/>
</dbReference>
<dbReference type="STRING" id="7994.ENSAMXP00000030088"/>
<sequence>ENRILAQASSLLPHASALTPSWATPSPSISSCSALQPSWLSSTSTTHPLLSSSISSSSHLLSSTVFSSSSLLSTKNTQLKQDLLSSSLCSPPSTLPLLHSTSLSAAYILLNVVCCSLVNKSSAPNQNDWDSKKNVWTRIKDLGTEITRRDPEFILKVAVYTRQELNIRITTNFLLALAAYLPESKPHLRRYFCAAVQLPSDWLEVTRLFSTCFSSSLPACLKKALVDKFKQFSEYQLAKYNTRKLRGKHNKKKREYPSDLRAFVSSGLSGVWESERAGQRMKLKQPDTWETKLSLEGNNAAVWEKLINNSLPFMAMLRNLRNMITQGISDQHHERILKRLTSKNAVIQSRQFPFRFLSAYKVIME</sequence>
<dbReference type="AlphaFoldDB" id="A0A3B1IJF7"/>
<protein>
    <submittedName>
        <fullName evidence="2">Telomerase-associated protein 1</fullName>
    </submittedName>
</protein>
<dbReference type="Ensembl" id="ENSAMXT00000038310.1">
    <property type="protein sequence ID" value="ENSAMXP00000030088.1"/>
    <property type="gene ID" value="ENSAMXG00000034186.1"/>
</dbReference>
<dbReference type="PANTHER" id="PTHR44791">
    <property type="entry name" value="TELOMERASE PROTEIN COMPONENT 1 TEP1"/>
    <property type="match status" value="1"/>
</dbReference>
<organism evidence="2 3">
    <name type="scientific">Astyanax mexicanus</name>
    <name type="common">Blind cave fish</name>
    <name type="synonym">Astyanax fasciatus mexicanus</name>
    <dbReference type="NCBI Taxonomy" id="7994"/>
    <lineage>
        <taxon>Eukaryota</taxon>
        <taxon>Metazoa</taxon>
        <taxon>Chordata</taxon>
        <taxon>Craniata</taxon>
        <taxon>Vertebrata</taxon>
        <taxon>Euteleostomi</taxon>
        <taxon>Actinopterygii</taxon>
        <taxon>Neopterygii</taxon>
        <taxon>Teleostei</taxon>
        <taxon>Ostariophysi</taxon>
        <taxon>Characiformes</taxon>
        <taxon>Characoidei</taxon>
        <taxon>Acestrorhamphidae</taxon>
        <taxon>Acestrorhamphinae</taxon>
        <taxon>Astyanax</taxon>
    </lineage>
</organism>
<reference evidence="2" key="3">
    <citation type="submission" date="2025-08" db="UniProtKB">
        <authorList>
            <consortium name="Ensembl"/>
        </authorList>
    </citation>
    <scope>IDENTIFICATION</scope>
</reference>
<dbReference type="GO" id="GO:0000722">
    <property type="term" value="P:telomere maintenance via recombination"/>
    <property type="evidence" value="ECO:0007669"/>
    <property type="project" value="TreeGrafter"/>
</dbReference>
<dbReference type="SUPFAM" id="SSF140864">
    <property type="entry name" value="TROVE domain-like"/>
    <property type="match status" value="1"/>
</dbReference>
<dbReference type="InterPro" id="IPR052652">
    <property type="entry name" value="Telomerase_Complex_Comp"/>
</dbReference>
<reference evidence="2" key="4">
    <citation type="submission" date="2025-09" db="UniProtKB">
        <authorList>
            <consortium name="Ensembl"/>
        </authorList>
    </citation>
    <scope>IDENTIFICATION</scope>
</reference>
<dbReference type="GO" id="GO:0003720">
    <property type="term" value="F:telomerase activity"/>
    <property type="evidence" value="ECO:0007669"/>
    <property type="project" value="TreeGrafter"/>
</dbReference>
<dbReference type="GO" id="GO:0005697">
    <property type="term" value="C:telomerase holoenzyme complex"/>
    <property type="evidence" value="ECO:0007669"/>
    <property type="project" value="TreeGrafter"/>
</dbReference>
<feature type="domain" description="TROVE" evidence="1">
    <location>
        <begin position="98"/>
        <end position="365"/>
    </location>
</feature>
<keyword evidence="3" id="KW-1185">Reference proteome</keyword>
<evidence type="ECO:0000259" key="1">
    <source>
        <dbReference type="PROSITE" id="PS50988"/>
    </source>
</evidence>
<dbReference type="GO" id="GO:0070034">
    <property type="term" value="F:telomerase RNA binding"/>
    <property type="evidence" value="ECO:0007669"/>
    <property type="project" value="TreeGrafter"/>
</dbReference>
<reference evidence="3" key="2">
    <citation type="journal article" date="2014" name="Nat. Commun.">
        <title>The cavefish genome reveals candidate genes for eye loss.</title>
        <authorList>
            <person name="McGaugh S.E."/>
            <person name="Gross J.B."/>
            <person name="Aken B."/>
            <person name="Blin M."/>
            <person name="Borowsky R."/>
            <person name="Chalopin D."/>
            <person name="Hinaux H."/>
            <person name="Jeffery W.R."/>
            <person name="Keene A."/>
            <person name="Ma L."/>
            <person name="Minx P."/>
            <person name="Murphy D."/>
            <person name="O'Quin K.E."/>
            <person name="Retaux S."/>
            <person name="Rohner N."/>
            <person name="Searle S.M."/>
            <person name="Stahl B.A."/>
            <person name="Tabin C."/>
            <person name="Volff J.N."/>
            <person name="Yoshizawa M."/>
            <person name="Warren W.C."/>
        </authorList>
    </citation>
    <scope>NUCLEOTIDE SEQUENCE [LARGE SCALE GENOMIC DNA]</scope>
    <source>
        <strain evidence="3">female</strain>
    </source>
</reference>
<evidence type="ECO:0000313" key="3">
    <source>
        <dbReference type="Proteomes" id="UP000018467"/>
    </source>
</evidence>
<dbReference type="Pfam" id="PF05731">
    <property type="entry name" value="TROVE"/>
    <property type="match status" value="2"/>
</dbReference>
<dbReference type="GeneTree" id="ENSGT00940000167043"/>
<dbReference type="InParanoid" id="A0A3B1IJF7"/>
<dbReference type="Bgee" id="ENSAMXG00000034186">
    <property type="expression patterns" value="Expressed in intestine and 14 other cell types or tissues"/>
</dbReference>
<reference evidence="3" key="1">
    <citation type="submission" date="2013-03" db="EMBL/GenBank/DDBJ databases">
        <authorList>
            <person name="Jeffery W."/>
            <person name="Warren W."/>
            <person name="Wilson R.K."/>
        </authorList>
    </citation>
    <scope>NUCLEOTIDE SEQUENCE</scope>
    <source>
        <strain evidence="3">female</strain>
    </source>
</reference>
<accession>A0A3B1IJF7</accession>
<dbReference type="PROSITE" id="PS50988">
    <property type="entry name" value="TROVE"/>
    <property type="match status" value="1"/>
</dbReference>
<proteinExistence type="predicted"/>
<dbReference type="PANTHER" id="PTHR44791:SF1">
    <property type="entry name" value="TELOMERASE PROTEIN COMPONENT 1"/>
    <property type="match status" value="1"/>
</dbReference>